<dbReference type="InterPro" id="IPR009080">
    <property type="entry name" value="tRNAsynth_Ia_anticodon-bd"/>
</dbReference>
<feature type="domain" description="Arginyl tRNA synthetase N-terminal" evidence="14">
    <location>
        <begin position="3"/>
        <end position="95"/>
    </location>
</feature>
<dbReference type="AlphaFoldDB" id="A0A1K1W7L5"/>
<evidence type="ECO:0000259" key="13">
    <source>
        <dbReference type="SMART" id="SM00836"/>
    </source>
</evidence>
<dbReference type="PANTHER" id="PTHR11956">
    <property type="entry name" value="ARGINYL-TRNA SYNTHETASE"/>
    <property type="match status" value="1"/>
</dbReference>
<evidence type="ECO:0000313" key="15">
    <source>
        <dbReference type="EMBL" id="SFX33354.1"/>
    </source>
</evidence>
<evidence type="ECO:0000256" key="6">
    <source>
        <dbReference type="ARBA" id="ARBA00022741"/>
    </source>
</evidence>
<evidence type="ECO:0000259" key="14">
    <source>
        <dbReference type="SMART" id="SM01016"/>
    </source>
</evidence>
<dbReference type="InterPro" id="IPR035684">
    <property type="entry name" value="ArgRS_core"/>
</dbReference>
<dbReference type="CDD" id="cd00671">
    <property type="entry name" value="ArgRS_core"/>
    <property type="match status" value="1"/>
</dbReference>
<dbReference type="SMART" id="SM00836">
    <property type="entry name" value="DALR_1"/>
    <property type="match status" value="1"/>
</dbReference>
<evidence type="ECO:0000256" key="8">
    <source>
        <dbReference type="ARBA" id="ARBA00022917"/>
    </source>
</evidence>
<dbReference type="EC" id="6.1.1.19" evidence="11"/>
<evidence type="ECO:0000256" key="1">
    <source>
        <dbReference type="ARBA" id="ARBA00004496"/>
    </source>
</evidence>
<dbReference type="GO" id="GO:0006420">
    <property type="term" value="P:arginyl-tRNA aminoacylation"/>
    <property type="evidence" value="ECO:0007669"/>
    <property type="project" value="UniProtKB-UniRule"/>
</dbReference>
<feature type="domain" description="DALR anticodon binding" evidence="13">
    <location>
        <begin position="444"/>
        <end position="565"/>
    </location>
</feature>
<accession>A0A1K1W7L5</accession>
<sequence length="565" mass="62225">MKAFISEQLSQIINQLKASGQLPDDFQPRIQIDNTKDKAHGDLATNLALMAAKPAGKKPRELAEQVVSLLQADAGFMQQVSKMEIAGPGFINFFLSQGALTAVVGQVLSEGARFGQSDTGQGEKVQVEFVSANPTGPLHIGHGRGAAVGDCLCRLLQATGWDVTREFYYNDAGAQINNLALSVQARARGLGPEDPSWPEDGYRGDYIQEVARSYMAGDTVVADDQQVKGEADPENTDAIRRFAVAFLRREQDLDLKAFGVAFDVYFLESSLYSEGRVEAAVEQLIANGYTYEEGGALWLRTTDFGDDKDRVMRKTDGGYTYFVPDVAYHLNKWQRGFKKVINEQGADHHSTITRVRAGLQALKVDIPEGWPDYVLHQMVTVMRGGEEVKISKRAGSYVTLRDLIDEVGCDATRYFLAARAPTSQLTFDIDLARSQTNDNPVYYIQYAHARLCSVARQAEEKGYGWNAEAAQACLDQLNTDQEQAVLNLLARFPEVVATAARELEPHQIAQYLRDLAAAMHSWYNAHQFLVDDEAVRTARLALAAATRQVLANGLDLLGVSAPESM</sequence>
<evidence type="ECO:0000313" key="16">
    <source>
        <dbReference type="Proteomes" id="UP000182350"/>
    </source>
</evidence>
<reference evidence="15 16" key="1">
    <citation type="submission" date="2016-11" db="EMBL/GenBank/DDBJ databases">
        <authorList>
            <person name="Jaros S."/>
            <person name="Januszkiewicz K."/>
            <person name="Wedrychowicz H."/>
        </authorList>
    </citation>
    <scope>NUCLEOTIDE SEQUENCE [LARGE SCALE GENOMIC DNA]</scope>
    <source>
        <strain evidence="15 16">DSM 21637</strain>
    </source>
</reference>
<keyword evidence="9 11" id="KW-0030">Aminoacyl-tRNA synthetase</keyword>
<dbReference type="Pfam" id="PF03485">
    <property type="entry name" value="Arg_tRNA_synt_N"/>
    <property type="match status" value="1"/>
</dbReference>
<dbReference type="PANTHER" id="PTHR11956:SF5">
    <property type="entry name" value="ARGININE--TRNA LIGASE, CYTOPLASMIC"/>
    <property type="match status" value="1"/>
</dbReference>
<dbReference type="Proteomes" id="UP000182350">
    <property type="component" value="Unassembled WGS sequence"/>
</dbReference>
<comment type="subcellular location">
    <subcellularLocation>
        <location evidence="1 11">Cytoplasm</location>
    </subcellularLocation>
</comment>
<dbReference type="Pfam" id="PF05746">
    <property type="entry name" value="DALR_1"/>
    <property type="match status" value="1"/>
</dbReference>
<dbReference type="STRING" id="1122209.SAMN02745752_01330"/>
<comment type="subunit">
    <text evidence="3 11">Monomer.</text>
</comment>
<keyword evidence="4 11" id="KW-0963">Cytoplasm</keyword>
<dbReference type="PRINTS" id="PR01038">
    <property type="entry name" value="TRNASYNTHARG"/>
</dbReference>
<dbReference type="Pfam" id="PF00750">
    <property type="entry name" value="tRNA-synt_1d"/>
    <property type="match status" value="1"/>
</dbReference>
<dbReference type="SUPFAM" id="SSF52374">
    <property type="entry name" value="Nucleotidylyl transferase"/>
    <property type="match status" value="1"/>
</dbReference>
<dbReference type="Gene3D" id="3.40.50.620">
    <property type="entry name" value="HUPs"/>
    <property type="match status" value="1"/>
</dbReference>
<dbReference type="Gene3D" id="1.10.730.10">
    <property type="entry name" value="Isoleucyl-tRNA Synthetase, Domain 1"/>
    <property type="match status" value="1"/>
</dbReference>
<keyword evidence="16" id="KW-1185">Reference proteome</keyword>
<dbReference type="SMART" id="SM01016">
    <property type="entry name" value="Arg_tRNA_synt_N"/>
    <property type="match status" value="1"/>
</dbReference>
<dbReference type="FunFam" id="3.30.1360.70:FF:000003">
    <property type="entry name" value="Arginine--tRNA ligase"/>
    <property type="match status" value="1"/>
</dbReference>
<organism evidence="15 16">
    <name type="scientific">Marinospirillum alkaliphilum DSM 21637</name>
    <dbReference type="NCBI Taxonomy" id="1122209"/>
    <lineage>
        <taxon>Bacteria</taxon>
        <taxon>Pseudomonadati</taxon>
        <taxon>Pseudomonadota</taxon>
        <taxon>Gammaproteobacteria</taxon>
        <taxon>Oceanospirillales</taxon>
        <taxon>Oceanospirillaceae</taxon>
        <taxon>Marinospirillum</taxon>
    </lineage>
</organism>
<keyword evidence="8 11" id="KW-0648">Protein biosynthesis</keyword>
<gene>
    <name evidence="11" type="primary">argS</name>
    <name evidence="15" type="ORF">SAMN02745752_01330</name>
</gene>
<evidence type="ECO:0000256" key="12">
    <source>
        <dbReference type="RuleBase" id="RU363038"/>
    </source>
</evidence>
<dbReference type="InterPro" id="IPR008909">
    <property type="entry name" value="DALR_anticod-bd"/>
</dbReference>
<keyword evidence="5 11" id="KW-0436">Ligase</keyword>
<comment type="catalytic activity">
    <reaction evidence="10 11">
        <text>tRNA(Arg) + L-arginine + ATP = L-arginyl-tRNA(Arg) + AMP + diphosphate</text>
        <dbReference type="Rhea" id="RHEA:20301"/>
        <dbReference type="Rhea" id="RHEA-COMP:9658"/>
        <dbReference type="Rhea" id="RHEA-COMP:9673"/>
        <dbReference type="ChEBI" id="CHEBI:30616"/>
        <dbReference type="ChEBI" id="CHEBI:32682"/>
        <dbReference type="ChEBI" id="CHEBI:33019"/>
        <dbReference type="ChEBI" id="CHEBI:78442"/>
        <dbReference type="ChEBI" id="CHEBI:78513"/>
        <dbReference type="ChEBI" id="CHEBI:456215"/>
        <dbReference type="EC" id="6.1.1.19"/>
    </reaction>
</comment>
<dbReference type="InterPro" id="IPR001278">
    <property type="entry name" value="Arg-tRNA-ligase"/>
</dbReference>
<dbReference type="FunFam" id="3.40.50.620:FF:000062">
    <property type="entry name" value="Arginine--tRNA ligase"/>
    <property type="match status" value="1"/>
</dbReference>
<dbReference type="HAMAP" id="MF_00123">
    <property type="entry name" value="Arg_tRNA_synth"/>
    <property type="match status" value="1"/>
</dbReference>
<dbReference type="InterPro" id="IPR005148">
    <property type="entry name" value="Arg-tRNA-synth_N"/>
</dbReference>
<dbReference type="InterPro" id="IPR036695">
    <property type="entry name" value="Arg-tRNA-synth_N_sf"/>
</dbReference>
<evidence type="ECO:0000256" key="5">
    <source>
        <dbReference type="ARBA" id="ARBA00022598"/>
    </source>
</evidence>
<keyword evidence="6 11" id="KW-0547">Nucleotide-binding</keyword>
<dbReference type="CDD" id="cd07956">
    <property type="entry name" value="Anticodon_Ia_Arg"/>
    <property type="match status" value="1"/>
</dbReference>
<dbReference type="InterPro" id="IPR001412">
    <property type="entry name" value="aa-tRNA-synth_I_CS"/>
</dbReference>
<name>A0A1K1W7L5_9GAMM</name>
<evidence type="ECO:0000256" key="11">
    <source>
        <dbReference type="HAMAP-Rule" id="MF_00123"/>
    </source>
</evidence>
<dbReference type="Gene3D" id="3.30.1360.70">
    <property type="entry name" value="Arginyl tRNA synthetase N-terminal domain"/>
    <property type="match status" value="1"/>
</dbReference>
<evidence type="ECO:0000256" key="9">
    <source>
        <dbReference type="ARBA" id="ARBA00023146"/>
    </source>
</evidence>
<dbReference type="GO" id="GO:0005737">
    <property type="term" value="C:cytoplasm"/>
    <property type="evidence" value="ECO:0007669"/>
    <property type="project" value="UniProtKB-SubCell"/>
</dbReference>
<dbReference type="NCBIfam" id="TIGR00456">
    <property type="entry name" value="argS"/>
    <property type="match status" value="1"/>
</dbReference>
<dbReference type="GO" id="GO:0004814">
    <property type="term" value="F:arginine-tRNA ligase activity"/>
    <property type="evidence" value="ECO:0007669"/>
    <property type="project" value="UniProtKB-UniRule"/>
</dbReference>
<dbReference type="RefSeq" id="WP_072325558.1">
    <property type="nucleotide sequence ID" value="NZ_FPJW01000003.1"/>
</dbReference>
<dbReference type="SUPFAM" id="SSF47323">
    <property type="entry name" value="Anticodon-binding domain of a subclass of class I aminoacyl-tRNA synthetases"/>
    <property type="match status" value="1"/>
</dbReference>
<dbReference type="OrthoDB" id="9803211at2"/>
<dbReference type="InterPro" id="IPR014729">
    <property type="entry name" value="Rossmann-like_a/b/a_fold"/>
</dbReference>
<proteinExistence type="inferred from homology"/>
<evidence type="ECO:0000256" key="3">
    <source>
        <dbReference type="ARBA" id="ARBA00011245"/>
    </source>
</evidence>
<comment type="similarity">
    <text evidence="2 11 12">Belongs to the class-I aminoacyl-tRNA synthetase family.</text>
</comment>
<protein>
    <recommendedName>
        <fullName evidence="11">Arginine--tRNA ligase</fullName>
        <ecNumber evidence="11">6.1.1.19</ecNumber>
    </recommendedName>
    <alternativeName>
        <fullName evidence="11">Arginyl-tRNA synthetase</fullName>
        <shortName evidence="11">ArgRS</shortName>
    </alternativeName>
</protein>
<evidence type="ECO:0000256" key="7">
    <source>
        <dbReference type="ARBA" id="ARBA00022840"/>
    </source>
</evidence>
<feature type="short sequence motif" description="'HIGH' region" evidence="11">
    <location>
        <begin position="132"/>
        <end position="142"/>
    </location>
</feature>
<evidence type="ECO:0000256" key="4">
    <source>
        <dbReference type="ARBA" id="ARBA00022490"/>
    </source>
</evidence>
<evidence type="ECO:0000256" key="2">
    <source>
        <dbReference type="ARBA" id="ARBA00005594"/>
    </source>
</evidence>
<dbReference type="PROSITE" id="PS00178">
    <property type="entry name" value="AA_TRNA_LIGASE_I"/>
    <property type="match status" value="1"/>
</dbReference>
<dbReference type="SUPFAM" id="SSF55190">
    <property type="entry name" value="Arginyl-tRNA synthetase (ArgRS), N-terminal 'additional' domain"/>
    <property type="match status" value="1"/>
</dbReference>
<dbReference type="FunFam" id="1.10.730.10:FF:000008">
    <property type="entry name" value="Arginine--tRNA ligase"/>
    <property type="match status" value="1"/>
</dbReference>
<dbReference type="GO" id="GO:0005524">
    <property type="term" value="F:ATP binding"/>
    <property type="evidence" value="ECO:0007669"/>
    <property type="project" value="UniProtKB-UniRule"/>
</dbReference>
<evidence type="ECO:0000256" key="10">
    <source>
        <dbReference type="ARBA" id="ARBA00049339"/>
    </source>
</evidence>
<keyword evidence="7 11" id="KW-0067">ATP-binding</keyword>
<dbReference type="EMBL" id="FPJW01000003">
    <property type="protein sequence ID" value="SFX33354.1"/>
    <property type="molecule type" value="Genomic_DNA"/>
</dbReference>